<keyword evidence="2" id="KW-0472">Membrane</keyword>
<feature type="transmembrane region" description="Helical" evidence="2">
    <location>
        <begin position="77"/>
        <end position="99"/>
    </location>
</feature>
<comment type="caution">
    <text evidence="4">The sequence shown here is derived from an EMBL/GenBank/DDBJ whole genome shotgun (WGS) entry which is preliminary data.</text>
</comment>
<feature type="transmembrane region" description="Helical" evidence="2">
    <location>
        <begin position="209"/>
        <end position="227"/>
    </location>
</feature>
<feature type="region of interest" description="Disordered" evidence="1">
    <location>
        <begin position="312"/>
        <end position="350"/>
    </location>
</feature>
<evidence type="ECO:0000313" key="5">
    <source>
        <dbReference type="Proteomes" id="UP000306378"/>
    </source>
</evidence>
<dbReference type="Proteomes" id="UP000306378">
    <property type="component" value="Unassembled WGS sequence"/>
</dbReference>
<evidence type="ECO:0000259" key="3">
    <source>
        <dbReference type="Pfam" id="PF14219"/>
    </source>
</evidence>
<feature type="compositionally biased region" description="Basic and acidic residues" evidence="1">
    <location>
        <begin position="337"/>
        <end position="350"/>
    </location>
</feature>
<keyword evidence="2" id="KW-1133">Transmembrane helix</keyword>
<protein>
    <submittedName>
        <fullName evidence="4">DUF4328 domain-containing protein</fullName>
    </submittedName>
</protein>
<evidence type="ECO:0000256" key="1">
    <source>
        <dbReference type="SAM" id="MobiDB-lite"/>
    </source>
</evidence>
<organism evidence="4 5">
    <name type="scientific">Nocardia cyriacigeorgica</name>
    <dbReference type="NCBI Taxonomy" id="135487"/>
    <lineage>
        <taxon>Bacteria</taxon>
        <taxon>Bacillati</taxon>
        <taxon>Actinomycetota</taxon>
        <taxon>Actinomycetes</taxon>
        <taxon>Mycobacteriales</taxon>
        <taxon>Nocardiaceae</taxon>
        <taxon>Nocardia</taxon>
    </lineage>
</organism>
<dbReference type="Pfam" id="PF14219">
    <property type="entry name" value="DUF4328"/>
    <property type="match status" value="1"/>
</dbReference>
<evidence type="ECO:0000313" key="4">
    <source>
        <dbReference type="EMBL" id="TLF78798.1"/>
    </source>
</evidence>
<gene>
    <name evidence="4" type="ORF">FEK34_11925</name>
</gene>
<sequence>MHWCPRCRGVLLSPGPIDAPAERRNYRWVARRPDHRPRGHVAPVRTGPTPTPHYTEIPRWGLRDEPAREPVAARPPLSVLAGWLPALLIATALMFAIAAGSELGRYLLLLRNRTYLIDPLLLKFSDAMVNASALFAAVLALLAAVAAVGWLIQARRAVYDGRGLRDPRSPRMLVLGCVIPVVNLLWPGVFLSEMVADRDDPRPLRAVRVWWAIWVFGGVCATAALAWRGADSLQAEADGVLFTAFTDAVAVAVAVATLWVVRVVEGRDLLGRAHIGHRWVVAADPAVPVIEPVQPGSATVAARAATARDDAGAARDGAVAAGDDADAEPAAEPSAEAADREHQEQEVVAK</sequence>
<reference evidence="4 5" key="1">
    <citation type="submission" date="2019-05" db="EMBL/GenBank/DDBJ databases">
        <title>Genomes sequences of two Nocardia cyriacigeorgica environmental isolates, type strains Nocardia asteroides ATCC 19247 and Nocardia cyriacigeorgica DSM 44484.</title>
        <authorList>
            <person name="Vautrin F."/>
            <person name="Bergeron E."/>
            <person name="Dubost A."/>
            <person name="Abrouk D."/>
            <person name="Rodriguez Nava V."/>
            <person name="Pujic P."/>
        </authorList>
    </citation>
    <scope>NUCLEOTIDE SEQUENCE [LARGE SCALE GENOMIC DNA]</scope>
    <source>
        <strain evidence="4 5">EML 446</strain>
    </source>
</reference>
<accession>A0A5R8NTA7</accession>
<dbReference type="EMBL" id="VBUT01000004">
    <property type="protein sequence ID" value="TLF78798.1"/>
    <property type="molecule type" value="Genomic_DNA"/>
</dbReference>
<feature type="transmembrane region" description="Helical" evidence="2">
    <location>
        <begin position="172"/>
        <end position="189"/>
    </location>
</feature>
<proteinExistence type="predicted"/>
<feature type="transmembrane region" description="Helical" evidence="2">
    <location>
        <begin position="131"/>
        <end position="152"/>
    </location>
</feature>
<name>A0A5R8NTA7_9NOCA</name>
<evidence type="ECO:0000256" key="2">
    <source>
        <dbReference type="SAM" id="Phobius"/>
    </source>
</evidence>
<keyword evidence="2" id="KW-0812">Transmembrane</keyword>
<feature type="transmembrane region" description="Helical" evidence="2">
    <location>
        <begin position="239"/>
        <end position="261"/>
    </location>
</feature>
<dbReference type="InterPro" id="IPR025565">
    <property type="entry name" value="DUF4328"/>
</dbReference>
<dbReference type="AlphaFoldDB" id="A0A5R8NTA7"/>
<feature type="domain" description="DUF4328" evidence="3">
    <location>
        <begin position="113"/>
        <end position="265"/>
    </location>
</feature>